<dbReference type="AlphaFoldDB" id="A0A8S4QAQ5"/>
<evidence type="ECO:0000256" key="3">
    <source>
        <dbReference type="ARBA" id="ARBA00022840"/>
    </source>
</evidence>
<dbReference type="EMBL" id="CAIIXF020000012">
    <property type="protein sequence ID" value="CAH1800968.1"/>
    <property type="molecule type" value="Genomic_DNA"/>
</dbReference>
<comment type="caution">
    <text evidence="4">The sequence shown here is derived from an EMBL/GenBank/DDBJ whole genome shotgun (WGS) entry which is preliminary data.</text>
</comment>
<dbReference type="InterPro" id="IPR052032">
    <property type="entry name" value="ATP-dep_AA_Ligase"/>
</dbReference>
<evidence type="ECO:0008006" key="6">
    <source>
        <dbReference type="Google" id="ProtNLM"/>
    </source>
</evidence>
<proteinExistence type="predicted"/>
<keyword evidence="2" id="KW-0547">Nucleotide-binding</keyword>
<keyword evidence="3" id="KW-0067">ATP-binding</keyword>
<dbReference type="PANTHER" id="PTHR43585:SF2">
    <property type="entry name" value="ATP-GRASP ENZYME FSQD"/>
    <property type="match status" value="1"/>
</dbReference>
<dbReference type="GO" id="GO:0005524">
    <property type="term" value="F:ATP binding"/>
    <property type="evidence" value="ECO:0007669"/>
    <property type="project" value="UniProtKB-KW"/>
</dbReference>
<dbReference type="Proteomes" id="UP000749559">
    <property type="component" value="Unassembled WGS sequence"/>
</dbReference>
<organism evidence="4 5">
    <name type="scientific">Owenia fusiformis</name>
    <name type="common">Polychaete worm</name>
    <dbReference type="NCBI Taxonomy" id="6347"/>
    <lineage>
        <taxon>Eukaryota</taxon>
        <taxon>Metazoa</taxon>
        <taxon>Spiralia</taxon>
        <taxon>Lophotrochozoa</taxon>
        <taxon>Annelida</taxon>
        <taxon>Polychaeta</taxon>
        <taxon>Sedentaria</taxon>
        <taxon>Canalipalpata</taxon>
        <taxon>Sabellida</taxon>
        <taxon>Oweniida</taxon>
        <taxon>Oweniidae</taxon>
        <taxon>Owenia</taxon>
    </lineage>
</organism>
<gene>
    <name evidence="4" type="ORF">OFUS_LOCUS24802</name>
</gene>
<evidence type="ECO:0000313" key="5">
    <source>
        <dbReference type="Proteomes" id="UP000749559"/>
    </source>
</evidence>
<keyword evidence="1" id="KW-0436">Ligase</keyword>
<keyword evidence="5" id="KW-1185">Reference proteome</keyword>
<sequence>MYSVFVCPPTSIMENTIKAEHDTKELKRSRILVVAPGKHYDTTVKRHIRTKQDRGSYKNCTFIFYWDLYVVEKPVDLEVIYRNASVIVNSENIDCVIGVADVGGLVQAALVATFPHLTGPAFEGSFVCLNKYYTRLLIGSKANVNVNYDCADVMKFDFSSKHAMLTAPNDFPVFVKPAMGTTSCLVGIASDEESLGNYMNLIKDDIKVVLQPFRGLIKKFLNLDLYPQALSGIVMLEEYVDIGKTPVTIHTIDGIVGHGKIVPWAISDNIYFKHRPQCFQGVGLPSVLAEETQDNMWRVYVALVENLQKYGFDNEFVDAEVFVFSDGTIKLMEMNGRSFPLMFKLYDEVLNKGDIIEAHLNISRGVIPETPTHKPDRYGLYVYMATFGSGKVADFIDLDKLSEYSDIATFGHEADTVVEPKGESGFNLGFLSIIDSSYQACVDKMEVLKVSLLKHPEYSPWWNN</sequence>
<dbReference type="PANTHER" id="PTHR43585">
    <property type="entry name" value="FUMIPYRROLE BIOSYNTHESIS PROTEIN C"/>
    <property type="match status" value="1"/>
</dbReference>
<dbReference type="Gene3D" id="3.30.470.20">
    <property type="entry name" value="ATP-grasp fold, B domain"/>
    <property type="match status" value="1"/>
</dbReference>
<evidence type="ECO:0000256" key="2">
    <source>
        <dbReference type="ARBA" id="ARBA00022741"/>
    </source>
</evidence>
<protein>
    <recommendedName>
        <fullName evidence="6">ATP-grasp domain-containing protein</fullName>
    </recommendedName>
</protein>
<name>A0A8S4QAQ5_OWEFU</name>
<dbReference type="OrthoDB" id="9975162at2759"/>
<accession>A0A8S4QAQ5</accession>
<dbReference type="SUPFAM" id="SSF56059">
    <property type="entry name" value="Glutathione synthetase ATP-binding domain-like"/>
    <property type="match status" value="1"/>
</dbReference>
<dbReference type="GO" id="GO:0016874">
    <property type="term" value="F:ligase activity"/>
    <property type="evidence" value="ECO:0007669"/>
    <property type="project" value="UniProtKB-KW"/>
</dbReference>
<evidence type="ECO:0000256" key="1">
    <source>
        <dbReference type="ARBA" id="ARBA00022598"/>
    </source>
</evidence>
<evidence type="ECO:0000313" key="4">
    <source>
        <dbReference type="EMBL" id="CAH1800968.1"/>
    </source>
</evidence>
<reference evidence="4" key="1">
    <citation type="submission" date="2022-03" db="EMBL/GenBank/DDBJ databases">
        <authorList>
            <person name="Martin C."/>
        </authorList>
    </citation>
    <scope>NUCLEOTIDE SEQUENCE</scope>
</reference>